<sequence>MICYNSCPLSVSIKPLPHPVTTAATATTSVAGRIDDSTTSAAAKEFTDTVRKFSSDTTLDPSPLLYGQPTTVAATASDVVFVSFKLGSLILSGSYVNLPLLLLPYDGSQAKDFDMDIGK</sequence>
<gene>
    <name evidence="1" type="ORF">GPM918_LOCUS45386</name>
    <name evidence="2" type="ORF">SRO942_LOCUS47838</name>
</gene>
<dbReference type="AlphaFoldDB" id="A0A816ED53"/>
<accession>A0A816ED53</accession>
<evidence type="ECO:0000313" key="3">
    <source>
        <dbReference type="Proteomes" id="UP000663829"/>
    </source>
</evidence>
<organism evidence="1 3">
    <name type="scientific">Didymodactylos carnosus</name>
    <dbReference type="NCBI Taxonomy" id="1234261"/>
    <lineage>
        <taxon>Eukaryota</taxon>
        <taxon>Metazoa</taxon>
        <taxon>Spiralia</taxon>
        <taxon>Gnathifera</taxon>
        <taxon>Rotifera</taxon>
        <taxon>Eurotatoria</taxon>
        <taxon>Bdelloidea</taxon>
        <taxon>Philodinida</taxon>
        <taxon>Philodinidae</taxon>
        <taxon>Didymodactylos</taxon>
    </lineage>
</organism>
<proteinExistence type="predicted"/>
<dbReference type="EMBL" id="CAJNOQ010050470">
    <property type="protein sequence ID" value="CAF1648752.1"/>
    <property type="molecule type" value="Genomic_DNA"/>
</dbReference>
<comment type="caution">
    <text evidence="1">The sequence shown here is derived from an EMBL/GenBank/DDBJ whole genome shotgun (WGS) entry which is preliminary data.</text>
</comment>
<dbReference type="Proteomes" id="UP000681722">
    <property type="component" value="Unassembled WGS sequence"/>
</dbReference>
<protein>
    <submittedName>
        <fullName evidence="1">Uncharacterized protein</fullName>
    </submittedName>
</protein>
<evidence type="ECO:0000313" key="1">
    <source>
        <dbReference type="EMBL" id="CAF1648752.1"/>
    </source>
</evidence>
<dbReference type="EMBL" id="CAJOBC010120694">
    <property type="protein sequence ID" value="CAF4572885.1"/>
    <property type="molecule type" value="Genomic_DNA"/>
</dbReference>
<reference evidence="1" key="1">
    <citation type="submission" date="2021-02" db="EMBL/GenBank/DDBJ databases">
        <authorList>
            <person name="Nowell W R."/>
        </authorList>
    </citation>
    <scope>NUCLEOTIDE SEQUENCE</scope>
</reference>
<feature type="non-terminal residue" evidence="1">
    <location>
        <position position="119"/>
    </location>
</feature>
<evidence type="ECO:0000313" key="2">
    <source>
        <dbReference type="EMBL" id="CAF4572885.1"/>
    </source>
</evidence>
<name>A0A816ED53_9BILA</name>
<keyword evidence="3" id="KW-1185">Reference proteome</keyword>
<dbReference type="Proteomes" id="UP000663829">
    <property type="component" value="Unassembled WGS sequence"/>
</dbReference>